<protein>
    <submittedName>
        <fullName evidence="1">Translation initiation factor 1</fullName>
    </submittedName>
</protein>
<geneLocation type="chloroplast" evidence="1"/>
<name>A0A410D3F2_RHUCH</name>
<reference evidence="1" key="1">
    <citation type="submission" date="2017-10" db="EMBL/GenBank/DDBJ databases">
        <title>Analysis of the chloroplast genome characteristics of Rhus chinensis by de novo sequencing.</title>
        <authorList>
            <person name="Zuo R.M.I."/>
            <person name="Sun C."/>
            <person name="Chen C."/>
            <person name="Jiang P."/>
        </authorList>
    </citation>
    <scope>NUCLEOTIDE SEQUENCE</scope>
</reference>
<dbReference type="GO" id="GO:0003743">
    <property type="term" value="F:translation initiation factor activity"/>
    <property type="evidence" value="ECO:0007669"/>
    <property type="project" value="UniProtKB-KW"/>
</dbReference>
<accession>A0A410D3F2</accession>
<dbReference type="EMBL" id="MG267385">
    <property type="protein sequence ID" value="QAA12256.1"/>
    <property type="molecule type" value="Genomic_DNA"/>
</dbReference>
<keyword evidence="1" id="KW-0934">Plastid</keyword>
<evidence type="ECO:0000313" key="1">
    <source>
        <dbReference type="EMBL" id="QAA12256.1"/>
    </source>
</evidence>
<keyword evidence="1" id="KW-0648">Protein biosynthesis</keyword>
<gene>
    <name evidence="1" type="primary">infA</name>
</gene>
<proteinExistence type="predicted"/>
<keyword evidence="1" id="KW-0396">Initiation factor</keyword>
<keyword evidence="1" id="KW-0150">Chloroplast</keyword>
<organism evidence="1">
    <name type="scientific">Rhus chinensis</name>
    <name type="common">Chinese sumac</name>
    <name type="synonym">Rhus semialata</name>
    <dbReference type="NCBI Taxonomy" id="289753"/>
    <lineage>
        <taxon>Eukaryota</taxon>
        <taxon>Viridiplantae</taxon>
        <taxon>Streptophyta</taxon>
        <taxon>Embryophyta</taxon>
        <taxon>Tracheophyta</taxon>
        <taxon>Spermatophyta</taxon>
        <taxon>Magnoliopsida</taxon>
        <taxon>eudicotyledons</taxon>
        <taxon>Gunneridae</taxon>
        <taxon>Pentapetalae</taxon>
        <taxon>rosids</taxon>
        <taxon>malvids</taxon>
        <taxon>Sapindales</taxon>
        <taxon>Anacardiaceae</taxon>
        <taxon>Rhus</taxon>
    </lineage>
</organism>
<sequence>MHEGLITEVLPSGMLRVRLYTEVRFEVMFQEGLDTVLYVYYLEIAPKESKLK</sequence>
<dbReference type="AlphaFoldDB" id="A0A410D3F2"/>